<evidence type="ECO:0000259" key="5">
    <source>
        <dbReference type="SMART" id="SM00827"/>
    </source>
</evidence>
<evidence type="ECO:0000313" key="6">
    <source>
        <dbReference type="EMBL" id="CAK9437358.1"/>
    </source>
</evidence>
<protein>
    <recommendedName>
        <fullName evidence="1">[acyl-carrier-protein] S-malonyltransferase</fullName>
        <ecNumber evidence="1">2.3.1.39</ecNumber>
    </recommendedName>
</protein>
<evidence type="ECO:0000256" key="1">
    <source>
        <dbReference type="ARBA" id="ARBA00013258"/>
    </source>
</evidence>
<dbReference type="PANTHER" id="PTHR42681:SF1">
    <property type="entry name" value="MALONYL-COA-ACYL CARRIER PROTEIN TRANSACYLASE, MITOCHONDRIAL"/>
    <property type="match status" value="1"/>
</dbReference>
<dbReference type="SUPFAM" id="SSF52151">
    <property type="entry name" value="FabD/lysophospholipase-like"/>
    <property type="match status" value="1"/>
</dbReference>
<keyword evidence="3" id="KW-0012">Acyltransferase</keyword>
<evidence type="ECO:0000256" key="2">
    <source>
        <dbReference type="ARBA" id="ARBA00022679"/>
    </source>
</evidence>
<dbReference type="EC" id="2.3.1.39" evidence="1"/>
<dbReference type="Proteomes" id="UP001497383">
    <property type="component" value="Chromosome 2"/>
</dbReference>
<evidence type="ECO:0000313" key="7">
    <source>
        <dbReference type="Proteomes" id="UP001497383"/>
    </source>
</evidence>
<feature type="domain" description="Malonyl-CoA:ACP transacylase (MAT)" evidence="5">
    <location>
        <begin position="16"/>
        <end position="316"/>
    </location>
</feature>
<name>A0ABP0ZH64_9ASCO</name>
<dbReference type="PANTHER" id="PTHR42681">
    <property type="entry name" value="MALONYL-COA-ACYL CARRIER PROTEIN TRANSACYLASE, MITOCHONDRIAL"/>
    <property type="match status" value="1"/>
</dbReference>
<dbReference type="InterPro" id="IPR014043">
    <property type="entry name" value="Acyl_transferase_dom"/>
</dbReference>
<reference evidence="6 7" key="1">
    <citation type="submission" date="2024-03" db="EMBL/GenBank/DDBJ databases">
        <authorList>
            <person name="Brejova B."/>
        </authorList>
    </citation>
    <scope>NUCLEOTIDE SEQUENCE [LARGE SCALE GENOMIC DNA]</scope>
    <source>
        <strain evidence="6 7">CBS 14171</strain>
    </source>
</reference>
<dbReference type="InterPro" id="IPR050858">
    <property type="entry name" value="Mal-CoA-ACP_Trans/PKS_FabD"/>
</dbReference>
<dbReference type="InterPro" id="IPR016035">
    <property type="entry name" value="Acyl_Trfase/lysoPLipase"/>
</dbReference>
<dbReference type="InterPro" id="IPR001227">
    <property type="entry name" value="Ac_transferase_dom_sf"/>
</dbReference>
<dbReference type="EMBL" id="OZ022406">
    <property type="protein sequence ID" value="CAK9437358.1"/>
    <property type="molecule type" value="Genomic_DNA"/>
</dbReference>
<keyword evidence="2" id="KW-0808">Transferase</keyword>
<gene>
    <name evidence="6" type="ORF">LODBEIA_P17360</name>
</gene>
<dbReference type="Pfam" id="PF00698">
    <property type="entry name" value="Acyl_transf_1"/>
    <property type="match status" value="1"/>
</dbReference>
<sequence>MSVLNRIGSKSLYALTCPGQGIVRAGLLDPNKRHLPLFQRDLDELDSALGQKFSQHLFLNGAPNNNEQFLQHTSNAQPAILASTYITLKVFDTVYPGVNLLGNARFLLGHSLGEYTALLLSGVIDFTTAVRLVRLRGELMEKLVERRSAESEEKKEYGLVALMARPGDSFEQVLDAARQQGVLGNINSRSQIVISGEIAELDKFVESFKAAGNSRAILKKVSLPVNIPFHSEILKEIVPELRSFLKGKTREQKIPIVSNLDGSVSATAEESVEKTLVANYSPVQWLKSMESLPKLGVDTVFNLGPGNLIHNINCKFKLENCLIDEIP</sequence>
<dbReference type="Gene3D" id="3.30.70.250">
    <property type="entry name" value="Malonyl-CoA ACP transacylase, ACP-binding"/>
    <property type="match status" value="1"/>
</dbReference>
<proteinExistence type="predicted"/>
<dbReference type="GeneID" id="92206932"/>
<accession>A0ABP0ZH64</accession>
<evidence type="ECO:0000256" key="4">
    <source>
        <dbReference type="ARBA" id="ARBA00048462"/>
    </source>
</evidence>
<dbReference type="SMART" id="SM00827">
    <property type="entry name" value="PKS_AT"/>
    <property type="match status" value="1"/>
</dbReference>
<dbReference type="Gene3D" id="3.40.366.10">
    <property type="entry name" value="Malonyl-Coenzyme A Acyl Carrier Protein, domain 2"/>
    <property type="match status" value="1"/>
</dbReference>
<evidence type="ECO:0000256" key="3">
    <source>
        <dbReference type="ARBA" id="ARBA00023315"/>
    </source>
</evidence>
<organism evidence="6 7">
    <name type="scientific">Lodderomyces beijingensis</name>
    <dbReference type="NCBI Taxonomy" id="1775926"/>
    <lineage>
        <taxon>Eukaryota</taxon>
        <taxon>Fungi</taxon>
        <taxon>Dikarya</taxon>
        <taxon>Ascomycota</taxon>
        <taxon>Saccharomycotina</taxon>
        <taxon>Pichiomycetes</taxon>
        <taxon>Debaryomycetaceae</taxon>
        <taxon>Candida/Lodderomyces clade</taxon>
        <taxon>Lodderomyces</taxon>
    </lineage>
</organism>
<comment type="catalytic activity">
    <reaction evidence="4">
        <text>holo-[ACP] + malonyl-CoA = malonyl-[ACP] + CoA</text>
        <dbReference type="Rhea" id="RHEA:41792"/>
        <dbReference type="Rhea" id="RHEA-COMP:9623"/>
        <dbReference type="Rhea" id="RHEA-COMP:9685"/>
        <dbReference type="ChEBI" id="CHEBI:57287"/>
        <dbReference type="ChEBI" id="CHEBI:57384"/>
        <dbReference type="ChEBI" id="CHEBI:64479"/>
        <dbReference type="ChEBI" id="CHEBI:78449"/>
        <dbReference type="EC" id="2.3.1.39"/>
    </reaction>
</comment>
<keyword evidence="7" id="KW-1185">Reference proteome</keyword>
<dbReference type="SUPFAM" id="SSF55048">
    <property type="entry name" value="Probable ACP-binding domain of malonyl-CoA ACP transacylase"/>
    <property type="match status" value="1"/>
</dbReference>
<dbReference type="InterPro" id="IPR016036">
    <property type="entry name" value="Malonyl_transacylase_ACP-bd"/>
</dbReference>
<dbReference type="RefSeq" id="XP_066828674.1">
    <property type="nucleotide sequence ID" value="XM_066971657.1"/>
</dbReference>